<dbReference type="Gene3D" id="3.40.50.10750">
    <property type="entry name" value="Isocitrate/Isopropylmalate dehydrogenase-like"/>
    <property type="match status" value="1"/>
</dbReference>
<keyword evidence="6 10" id="KW-0808">Transferase</keyword>
<accession>A0A2H0LV72</accession>
<dbReference type="InterPro" id="IPR042112">
    <property type="entry name" value="P_AcTrfase_dom2"/>
</dbReference>
<evidence type="ECO:0000256" key="2">
    <source>
        <dbReference type="ARBA" id="ARBA00004989"/>
    </source>
</evidence>
<evidence type="ECO:0000256" key="6">
    <source>
        <dbReference type="ARBA" id="ARBA00022679"/>
    </source>
</evidence>
<dbReference type="InterPro" id="IPR002505">
    <property type="entry name" value="PTA_PTB"/>
</dbReference>
<dbReference type="EMBL" id="PCWA01000109">
    <property type="protein sequence ID" value="PIQ88319.1"/>
    <property type="molecule type" value="Genomic_DNA"/>
</dbReference>
<dbReference type="PIRSF" id="PIRSF000428">
    <property type="entry name" value="P_Ac_trans"/>
    <property type="match status" value="1"/>
</dbReference>
<evidence type="ECO:0000313" key="11">
    <source>
        <dbReference type="Proteomes" id="UP000229641"/>
    </source>
</evidence>
<evidence type="ECO:0000259" key="9">
    <source>
        <dbReference type="Pfam" id="PF01515"/>
    </source>
</evidence>
<dbReference type="PANTHER" id="PTHR43356">
    <property type="entry name" value="PHOSPHATE ACETYLTRANSFERASE"/>
    <property type="match status" value="1"/>
</dbReference>
<dbReference type="Gene3D" id="3.40.50.10950">
    <property type="match status" value="2"/>
</dbReference>
<dbReference type="InterPro" id="IPR042113">
    <property type="entry name" value="P_AcTrfase_dom1"/>
</dbReference>
<evidence type="ECO:0000256" key="4">
    <source>
        <dbReference type="ARBA" id="ARBA00012707"/>
    </source>
</evidence>
<evidence type="ECO:0000256" key="1">
    <source>
        <dbReference type="ARBA" id="ARBA00000705"/>
    </source>
</evidence>
<evidence type="ECO:0000256" key="5">
    <source>
        <dbReference type="ARBA" id="ARBA00021528"/>
    </source>
</evidence>
<dbReference type="InterPro" id="IPR004614">
    <property type="entry name" value="P_AcTrfase"/>
</dbReference>
<dbReference type="Proteomes" id="UP000229641">
    <property type="component" value="Unassembled WGS sequence"/>
</dbReference>
<protein>
    <recommendedName>
        <fullName evidence="5">Phosphate acetyltransferase</fullName>
        <ecNumber evidence="4">2.3.1.8</ecNumber>
    </recommendedName>
    <alternativeName>
        <fullName evidence="8">Phosphotransacetylase</fullName>
    </alternativeName>
</protein>
<evidence type="ECO:0000256" key="8">
    <source>
        <dbReference type="ARBA" id="ARBA00031108"/>
    </source>
</evidence>
<comment type="pathway">
    <text evidence="2">Metabolic intermediate biosynthesis; acetyl-CoA biosynthesis; acetyl-CoA from acetate: step 2/2.</text>
</comment>
<proteinExistence type="inferred from homology"/>
<evidence type="ECO:0000256" key="3">
    <source>
        <dbReference type="ARBA" id="ARBA00005656"/>
    </source>
</evidence>
<sequence length="310" mass="33939">MDIENFIREKAKKNKKRIILPEADDQRVIKAADIIRKENIAEVILLSKSNMEKEKIKEYADSFYEIRKAKGISRQEAERVMFSPVYYAAMMVRAGLADGFVAGASHTTPDVARAAIYCVGLDARFSVISSCFIMSVSDQSFGENGLLFFADCGIVPDPNARQLAHIALSTADLAKKILSIEPRVAMLSFSTKGSSRHPLLEKVKEATRLAKEINPDLLLDGEMQADSAIVPEVAKIKNAYDVLEGRANVLIFPDLNSGNIGYKLVQRLSGARAIGPILQGLKKPCCDLSRGCSADDVVDCVAITAIRSQE</sequence>
<gene>
    <name evidence="10" type="primary">pta</name>
    <name evidence="10" type="ORF">COV72_08410</name>
</gene>
<evidence type="ECO:0000256" key="7">
    <source>
        <dbReference type="ARBA" id="ARBA00023315"/>
    </source>
</evidence>
<dbReference type="AlphaFoldDB" id="A0A2H0LV72"/>
<feature type="domain" description="Phosphate acetyl/butaryl transferase" evidence="9">
    <location>
        <begin position="5"/>
        <end position="305"/>
    </location>
</feature>
<comment type="catalytic activity">
    <reaction evidence="1">
        <text>acetyl-CoA + phosphate = acetyl phosphate + CoA</text>
        <dbReference type="Rhea" id="RHEA:19521"/>
        <dbReference type="ChEBI" id="CHEBI:22191"/>
        <dbReference type="ChEBI" id="CHEBI:43474"/>
        <dbReference type="ChEBI" id="CHEBI:57287"/>
        <dbReference type="ChEBI" id="CHEBI:57288"/>
        <dbReference type="EC" id="2.3.1.8"/>
    </reaction>
</comment>
<comment type="similarity">
    <text evidence="3">Belongs to the phosphate acetyltransferase and butyryltransferase family.</text>
</comment>
<dbReference type="NCBIfam" id="NF007233">
    <property type="entry name" value="PRK09653.1"/>
    <property type="match status" value="1"/>
</dbReference>
<organism evidence="10 11">
    <name type="scientific">Candidatus Ghiorseimicrobium undicola</name>
    <dbReference type="NCBI Taxonomy" id="1974746"/>
    <lineage>
        <taxon>Bacteria</taxon>
        <taxon>Pseudomonadati</taxon>
        <taxon>Candidatus Omnitrophota</taxon>
        <taxon>Candidatus Ghiorseimicrobium</taxon>
    </lineage>
</organism>
<reference evidence="10 11" key="1">
    <citation type="submission" date="2017-09" db="EMBL/GenBank/DDBJ databases">
        <title>Depth-based differentiation of microbial function through sediment-hosted aquifers and enrichment of novel symbionts in the deep terrestrial subsurface.</title>
        <authorList>
            <person name="Probst A.J."/>
            <person name="Ladd B."/>
            <person name="Jarett J.K."/>
            <person name="Geller-Mcgrath D.E."/>
            <person name="Sieber C.M."/>
            <person name="Emerson J.B."/>
            <person name="Anantharaman K."/>
            <person name="Thomas B.C."/>
            <person name="Malmstrom R."/>
            <person name="Stieglmeier M."/>
            <person name="Klingl A."/>
            <person name="Woyke T."/>
            <person name="Ryan C.M."/>
            <person name="Banfield J.F."/>
        </authorList>
    </citation>
    <scope>NUCLEOTIDE SEQUENCE [LARGE SCALE GENOMIC DNA]</scope>
    <source>
        <strain evidence="10">CG11_big_fil_rev_8_21_14_0_20_42_13</strain>
    </source>
</reference>
<dbReference type="InterPro" id="IPR012147">
    <property type="entry name" value="P_Ac_Bu_trans"/>
</dbReference>
<dbReference type="Pfam" id="PF01515">
    <property type="entry name" value="PTA_PTB"/>
    <property type="match status" value="1"/>
</dbReference>
<evidence type="ECO:0000313" key="10">
    <source>
        <dbReference type="EMBL" id="PIQ88319.1"/>
    </source>
</evidence>
<dbReference type="InterPro" id="IPR050500">
    <property type="entry name" value="Phos_Acetyltrans/Butyryltrans"/>
</dbReference>
<dbReference type="EC" id="2.3.1.8" evidence="4"/>
<dbReference type="NCBIfam" id="TIGR00651">
    <property type="entry name" value="pta"/>
    <property type="match status" value="1"/>
</dbReference>
<dbReference type="GO" id="GO:0008959">
    <property type="term" value="F:phosphate acetyltransferase activity"/>
    <property type="evidence" value="ECO:0007669"/>
    <property type="project" value="UniProtKB-EC"/>
</dbReference>
<keyword evidence="7" id="KW-0012">Acyltransferase</keyword>
<dbReference type="SUPFAM" id="SSF53659">
    <property type="entry name" value="Isocitrate/Isopropylmalate dehydrogenase-like"/>
    <property type="match status" value="1"/>
</dbReference>
<name>A0A2H0LV72_9BACT</name>
<dbReference type="PANTHER" id="PTHR43356:SF3">
    <property type="entry name" value="PHOSPHATE ACETYLTRANSFERASE"/>
    <property type="match status" value="1"/>
</dbReference>
<comment type="caution">
    <text evidence="10">The sequence shown here is derived from an EMBL/GenBank/DDBJ whole genome shotgun (WGS) entry which is preliminary data.</text>
</comment>